<reference evidence="1 2" key="1">
    <citation type="submission" date="2019-02" db="EMBL/GenBank/DDBJ databases">
        <title>Novel genomic isolates of S. pyogenes and S. dysgalactiae subsp. equisimilis associated to necrotising fasciitis (NSTI).</title>
        <authorList>
            <person name="Barrantes I."/>
        </authorList>
    </citation>
    <scope>NUCLEOTIDE SEQUENCE [LARGE SCALE GENOMIC DNA]</scope>
    <source>
        <strain evidence="1 2">SPY5003</strain>
    </source>
</reference>
<accession>A0A5S4TEP0</accession>
<sequence>MGKSTVEIIELFEYQKSPIRFIMKSNQTLIRKTLMEHINHTLQHFGIKDKNITLNNVLKDESPTELVTTYQKGR</sequence>
<name>A0A5S4TEP0_STRPY</name>
<evidence type="ECO:0000313" key="2">
    <source>
        <dbReference type="Proteomes" id="UP000325300"/>
    </source>
</evidence>
<organism evidence="1 2">
    <name type="scientific">Streptococcus pyogenes</name>
    <dbReference type="NCBI Taxonomy" id="1314"/>
    <lineage>
        <taxon>Bacteria</taxon>
        <taxon>Bacillati</taxon>
        <taxon>Bacillota</taxon>
        <taxon>Bacilli</taxon>
        <taxon>Lactobacillales</taxon>
        <taxon>Streptococcaceae</taxon>
        <taxon>Streptococcus</taxon>
    </lineage>
</organism>
<proteinExistence type="predicted"/>
<gene>
    <name evidence="1" type="ORF">E0F67_00105</name>
</gene>
<dbReference type="EMBL" id="SJLI01000001">
    <property type="protein sequence ID" value="TYK95497.1"/>
    <property type="molecule type" value="Genomic_DNA"/>
</dbReference>
<protein>
    <submittedName>
        <fullName evidence="1">Transposase</fullName>
    </submittedName>
</protein>
<evidence type="ECO:0000313" key="1">
    <source>
        <dbReference type="EMBL" id="TYK95497.1"/>
    </source>
</evidence>
<comment type="caution">
    <text evidence="1">The sequence shown here is derived from an EMBL/GenBank/DDBJ whole genome shotgun (WGS) entry which is preliminary data.</text>
</comment>
<dbReference type="Proteomes" id="UP000325300">
    <property type="component" value="Unassembled WGS sequence"/>
</dbReference>
<dbReference type="AlphaFoldDB" id="A0A5S4TEP0"/>